<organism evidence="2">
    <name type="scientific">Dikerogammarus haemobaphes virus 1</name>
    <dbReference type="NCBI Taxonomy" id="2704946"/>
    <lineage>
        <taxon>Viruses</taxon>
    </lineage>
</organism>
<reference evidence="2" key="1">
    <citation type="journal article" date="2020" name="MBio">
        <title>A New Family of DNA Viruses Causing Disease in Crustaceans from Diverse Aquatic Biomes.</title>
        <authorList>
            <person name="Subramaniam K."/>
            <person name="Behringer D.C."/>
            <person name="Bojko J."/>
            <person name="Yutin N."/>
            <person name="Clark A.S."/>
            <person name="Bateman K.S."/>
            <person name="van Aerle R."/>
            <person name="Bass D."/>
            <person name="Kerr R.C."/>
            <person name="Koonin E.V."/>
            <person name="Stentiford G.D."/>
            <person name="Waltzek T.B."/>
        </authorList>
    </citation>
    <scope>NUCLEOTIDE SEQUENCE</scope>
</reference>
<dbReference type="EMBL" id="MN604016">
    <property type="protein sequence ID" value="QIQ08574.1"/>
    <property type="molecule type" value="Genomic_DNA"/>
</dbReference>
<accession>A0A6G9HDP3</accession>
<evidence type="ECO:0000313" key="2">
    <source>
        <dbReference type="EMBL" id="QIQ08574.1"/>
    </source>
</evidence>
<feature type="region of interest" description="Disordered" evidence="1">
    <location>
        <begin position="260"/>
        <end position="292"/>
    </location>
</feature>
<protein>
    <submittedName>
        <fullName evidence="2">Uncharacterized protein</fullName>
    </submittedName>
</protein>
<name>A0A6G9HDP3_9VIRU</name>
<gene>
    <name evidence="2" type="primary">ORF10</name>
</gene>
<feature type="region of interest" description="Disordered" evidence="1">
    <location>
        <begin position="417"/>
        <end position="480"/>
    </location>
</feature>
<proteinExistence type="predicted"/>
<evidence type="ECO:0000256" key="1">
    <source>
        <dbReference type="SAM" id="MobiDB-lite"/>
    </source>
</evidence>
<sequence length="480" mass="54117">MAEGRNLAAIYNPGYMEDEQFLANSRNRRFSRYEMRKILQNCASDVNVDAIIKNPENCVIGGGFVESFLGNIETADDSVDLYFTCPDLRREVMGEEVEPDHQYLQYAMRPEKSYKCMASYKRGNVRGHTMSCGYKDVFGADFIGSCFGHGASRAFFAYDTGLCVWLLKESSVAGKVSALPVPDIPPQAFPNALGGASGKVKPNKLFDLSMSSYLTYGNVKQGEPSTEPTIAYQFNGVEKKGKTLSDISYESYDRGCERVRRGKSRLPSDWSDEEDEREAYPGKTTPPGPSSLYCLDPEKNFPIMDSLEEYYKWLPWAPDPRYSRDSDEELDVFYPPGHKRPKTPPLPIKHQVFPAAAEDFENVRRSLWDPASTQSVAWRPPCSAATAPSSQEWQPLTQNELLLPLQRDMLSQQTFEGSMLPNEPESTYQTHVLESSWQPHTQGNILPSGQDNLLLPPEDNPLLPPDQANLPHSSWRKERF</sequence>
<feature type="compositionally biased region" description="Polar residues" evidence="1">
    <location>
        <begin position="424"/>
        <end position="450"/>
    </location>
</feature>